<name>A0ACB7WIB8_DIOAL</name>
<dbReference type="EMBL" id="CM037014">
    <property type="protein sequence ID" value="KAH7687593.1"/>
    <property type="molecule type" value="Genomic_DNA"/>
</dbReference>
<evidence type="ECO:0000313" key="1">
    <source>
        <dbReference type="EMBL" id="KAH7687593.1"/>
    </source>
</evidence>
<protein>
    <submittedName>
        <fullName evidence="1">U3 small nucleolar RNA-associated protein 10</fullName>
    </submittedName>
</protein>
<sequence length="2166" mass="244625">MATALASQIREIKAVLRGREDPLRRPITRPSIIFDPKEAADIDLRTILSLAISGLDVLNELDSRFGKYRNTLFSHTSLEVDREKMVPKEEEKLNISIRTYLRLLSGHLQTPAALKTLEYLIRRYKVHVLDVDELVLCALPYHDTHAFVRIVQLLELGNSKWTFLEGIKTSGAPAPRKVIVQQSIRDKGILETICNYASPTKEFQHSRPVICFCTAVIVEALGGIPRLDTDTVKRVLNFVFDGLNPDMRGSQDHKAGALMVVGLLATRATLAPKLAQNLILFVARVAQQDSKQSPDLSWLRVVVMAMVSLVQAQSTQMFPKKTITILRDIRDFAAILSGLLLDFKIQKFLCLYLEALVDYSTSDDSCRFTLVETMESLPLKDFVERIVFKVLGYCMKLSRKVDSSKLCDAGIWGKQILLVIGNYYPCELQAAVCKFLENSMRNSTEEESVFDTFCLMFDGQLDLPQSISDSKVWFSLEHPKAVVRQATLSRIARTGIIKEFTDTSQKLINVQDAIVRRLYDDELNVVQAALSVDGLSILIDHACLFKAYQDVLSRCVHIIEKSTSKSSQATDVAILCLVHLVTDFGSQLDYSKEVATILFPFLLVLPKTWKVSLKALELVKQVKWTFYCDKLVEHDPVSCERIKGWDADYVTTINSETIEALANALLSNPQDYIQWLVNCSNTNKLSRILFLLVILKALMICKEVNGSFFKLHKACFPPLVNEWREMESRRIILPSEEFYMEKFDKVCSGFVDQLFSADLDAMNSKIMLCIFWSLAQACAEAAHQDSSEYCCDQILDELFLFFANSPSRSVFRKHLHCLVTRYNKDTFQLLSKYFTDEGFPEEVQIESLVSVSAICSMHTSPDISMKESSPLQLLFGFSSLLIPLSNKNKDIRASAVSCTENLLKLWRSVDVSRLRNGNDMMLPCGISTAIFGDFLESIVNQKKLIISDVDFLSSFLTSMLSPCPDTLRTPENINKRFDQSTKDGILFFILSSALKLSSYGKLAVFSLLKGVGSVIFHVEGLKRLLFELLERRNQYCITHQALPTIESETLCLLLEVFLSSPSSGQYDADIGSSLIKSLKVDGLSSEDPAIVRPCVTALDNLSCSLYNCLKADVQDEIFGNLVILFRNDNGYIRNAARESLLRINVDPLTIVRLFEAILNQDQKHTTLKRTKRKKHLSDNAFGLSQDLFDTIESLLSLLGSLLDILLLKKNISERSSLLRPLFMVLEKLFSDYWLQSVIGLSEKENADVTELSESILGALCHAQQTTLVILNDIFESLTMNPHLKDDTCLKNNIELIITCARSAKDDITRNHVFMLLSSVARVSPEWLLEQIIDIFSLIGESSIKQGDGHSQAVLEELIATLVPCWLSKTNSIEKLLEIFIAACPDITEHRRLTLMVYLLRILGEECSFGKLLLQIFHSLIKRMQNSSEHRKTMNELLSSDYFEVEWEYMFALQLCNQYSCKVWLPCLVNLLEEIRTCTEEEDQLPVLCLAMHFILHKLHDTELVFELDSGKDGKWLQTTLGALMEQIVLLLQLVHVGSKRGRAAKDLKELMHVVLKTITKWMAPSTYFRGITQLVAHSNDNVKKKALRLLCESARESGSVHQNPMKAKLFKQRQKALSLHVDESSRPSFHEMCLRLVKLIDLTEDNLGTPVKLAAISSLEVLAKAFPSNDMIFNRCLECVAKHINSTDMAISSGSLRTTGALVCVIGSKALSQLPNIMKNMLQRVHEVSGCPIGRSRSDRKKIAELSHSEVPILNSALVTLEAVVENLGGFLNPYLDDVLDIMVLHSEYALDSDTKTKSKAVTVRKLLTEKIPVRLMLTPLLKIYSNALKCGELSLSLEFEMLANMISSMDRPSIASYHVKIFEQCILALDLRRQLPESIKDVNLVEENVIHAIITLTMKLTEAMFRPLFFHSLEWADCQVEGSELRKMRSIDRSISFYKLVNKLIEHQRSLFVPYFKYLVDGCTHYLSEDPDAANVVSAPKRKKAKVGADTKSLVVLSPRLWHLRSLILKCLYKCFLYDSSEKKFLDSSNFQVLLKPIVSQFVVEPPGSLEPSSDAPSVEEVDELIVVCLGQMAVTSRSDVLWQPLNHEVLMQTRSEKVRARILGLKVVDYLLDHLKEEYLSLMAQTVPFLAELLEDVETSVKSLAQETLKKMETLSGENIRQYL</sequence>
<dbReference type="Proteomes" id="UP000827976">
    <property type="component" value="Chromosome 4"/>
</dbReference>
<gene>
    <name evidence="1" type="ORF">IHE45_04G175600</name>
</gene>
<reference evidence="2" key="1">
    <citation type="journal article" date="2022" name="Nat. Commun.">
        <title>Chromosome evolution and the genetic basis of agronomically important traits in greater yam.</title>
        <authorList>
            <person name="Bredeson J.V."/>
            <person name="Lyons J.B."/>
            <person name="Oniyinde I.O."/>
            <person name="Okereke N.R."/>
            <person name="Kolade O."/>
            <person name="Nnabue I."/>
            <person name="Nwadili C.O."/>
            <person name="Hribova E."/>
            <person name="Parker M."/>
            <person name="Nwogha J."/>
            <person name="Shu S."/>
            <person name="Carlson J."/>
            <person name="Kariba R."/>
            <person name="Muthemba S."/>
            <person name="Knop K."/>
            <person name="Barton G.J."/>
            <person name="Sherwood A.V."/>
            <person name="Lopez-Montes A."/>
            <person name="Asiedu R."/>
            <person name="Jamnadass R."/>
            <person name="Muchugi A."/>
            <person name="Goodstein D."/>
            <person name="Egesi C.N."/>
            <person name="Featherston J."/>
            <person name="Asfaw A."/>
            <person name="Simpson G.G."/>
            <person name="Dolezel J."/>
            <person name="Hendre P.S."/>
            <person name="Van Deynze A."/>
            <person name="Kumar P.L."/>
            <person name="Obidiegwu J.E."/>
            <person name="Bhattacharjee R."/>
            <person name="Rokhsar D.S."/>
        </authorList>
    </citation>
    <scope>NUCLEOTIDE SEQUENCE [LARGE SCALE GENOMIC DNA]</scope>
    <source>
        <strain evidence="2">cv. TDa95/00328</strain>
    </source>
</reference>
<comment type="caution">
    <text evidence="1">The sequence shown here is derived from an EMBL/GenBank/DDBJ whole genome shotgun (WGS) entry which is preliminary data.</text>
</comment>
<evidence type="ECO:0000313" key="2">
    <source>
        <dbReference type="Proteomes" id="UP000827976"/>
    </source>
</evidence>
<organism evidence="1 2">
    <name type="scientific">Dioscorea alata</name>
    <name type="common">Purple yam</name>
    <dbReference type="NCBI Taxonomy" id="55571"/>
    <lineage>
        <taxon>Eukaryota</taxon>
        <taxon>Viridiplantae</taxon>
        <taxon>Streptophyta</taxon>
        <taxon>Embryophyta</taxon>
        <taxon>Tracheophyta</taxon>
        <taxon>Spermatophyta</taxon>
        <taxon>Magnoliopsida</taxon>
        <taxon>Liliopsida</taxon>
        <taxon>Dioscoreales</taxon>
        <taxon>Dioscoreaceae</taxon>
        <taxon>Dioscorea</taxon>
    </lineage>
</organism>
<accession>A0ACB7WIB8</accession>
<proteinExistence type="predicted"/>
<keyword evidence="2" id="KW-1185">Reference proteome</keyword>